<name>V5YNW4_9BURK</name>
<dbReference type="RefSeq" id="WP_023842640.1">
    <property type="nucleotide sequence ID" value="NC_022995.1"/>
</dbReference>
<protein>
    <submittedName>
        <fullName evidence="1">Uncharacterized protein</fullName>
    </submittedName>
</protein>
<keyword evidence="1" id="KW-0614">Plasmid</keyword>
<proteinExistence type="predicted"/>
<dbReference type="AlphaFoldDB" id="V5YNW4"/>
<organism evidence="1">
    <name type="scientific">Burkholderia sp. M701</name>
    <dbReference type="NCBI Taxonomy" id="326454"/>
    <lineage>
        <taxon>Bacteria</taxon>
        <taxon>Pseudomonadati</taxon>
        <taxon>Pseudomonadota</taxon>
        <taxon>Betaproteobacteria</taxon>
        <taxon>Burkholderiales</taxon>
        <taxon>Burkholderiaceae</taxon>
        <taxon>Burkholderia</taxon>
    </lineage>
</organism>
<dbReference type="EMBL" id="AB853026">
    <property type="protein sequence ID" value="BAO19097.1"/>
    <property type="molecule type" value="Genomic_DNA"/>
</dbReference>
<evidence type="ECO:0000313" key="1">
    <source>
        <dbReference type="EMBL" id="BAO19097.1"/>
    </source>
</evidence>
<reference evidence="1" key="1">
    <citation type="journal article" date="2014" name="Microbiology">
        <title>A 2,4-dichlorophenoxyacetic acid degradation plasmid pM7012 discloses distribution of an unclassified megaplasmid group across bacterial species.</title>
        <authorList>
            <person name="Sakai Y."/>
            <person name="Ogawa N."/>
            <person name="Shimomura Y."/>
            <person name="Fujii T."/>
        </authorList>
    </citation>
    <scope>NUCLEOTIDE SEQUENCE</scope>
    <source>
        <strain evidence="1">M701</strain>
    </source>
</reference>
<accession>V5YNW4</accession>
<geneLocation type="plasmid" evidence="1">
    <name>pM7012</name>
</geneLocation>
<sequence>MDTRFDRLFSDVVEGLAEYYPNLPSNKDRIKVMVRSAYRDTGNDQADYILLKDAVEDEARNISDDDESNSPKQQATDLLIGYVSTHPEFEEKLVDADAWRVAASIELNGRGLHLVKGMSPETLSAIVNGELDMPAIYQSARASQSSN</sequence>
<reference evidence="1" key="2">
    <citation type="submission" date="2024-06" db="EMBL/GenBank/DDBJ databases">
        <authorList>
            <person name="Sakai Y."/>
            <person name="Fujii T."/>
        </authorList>
    </citation>
    <scope>NUCLEOTIDE SEQUENCE</scope>
    <source>
        <strain evidence="1">M701</strain>
        <plasmid evidence="1">pM7012</plasmid>
    </source>
</reference>